<organism evidence="2 3">
    <name type="scientific">Dendrobium thyrsiflorum</name>
    <name type="common">Pinecone-like raceme dendrobium</name>
    <name type="synonym">Orchid</name>
    <dbReference type="NCBI Taxonomy" id="117978"/>
    <lineage>
        <taxon>Eukaryota</taxon>
        <taxon>Viridiplantae</taxon>
        <taxon>Streptophyta</taxon>
        <taxon>Embryophyta</taxon>
        <taxon>Tracheophyta</taxon>
        <taxon>Spermatophyta</taxon>
        <taxon>Magnoliopsida</taxon>
        <taxon>Liliopsida</taxon>
        <taxon>Asparagales</taxon>
        <taxon>Orchidaceae</taxon>
        <taxon>Epidendroideae</taxon>
        <taxon>Malaxideae</taxon>
        <taxon>Dendrobiinae</taxon>
        <taxon>Dendrobium</taxon>
    </lineage>
</organism>
<evidence type="ECO:0000313" key="3">
    <source>
        <dbReference type="Proteomes" id="UP001552299"/>
    </source>
</evidence>
<sequence>MRARRQASPGAVLAREQARSASKPKISGASFLDDTGYALQPVKEFMNFIRQRQLQHLLLVLLLGVEEASCVVEMNGILAACRINSLDPIVLIHGYRRKDLLQIPYLMNHIPWQATRSDKVFSPTPLPQTKPFFLHLLRFRKHRPVRYKEVTILLGTIDMPVRFRHRERRSSRRILRLRIGLEAVVLRRDRMIDRDLLRISIAPVGDVVAHPIGAIRLVVSGEVRVGFVAHVALIVEGVARNPSRRIPIVAEGIERRRHCSSVDQRPTLSP</sequence>
<evidence type="ECO:0000256" key="1">
    <source>
        <dbReference type="SAM" id="MobiDB-lite"/>
    </source>
</evidence>
<evidence type="ECO:0000313" key="2">
    <source>
        <dbReference type="EMBL" id="KAL0923541.1"/>
    </source>
</evidence>
<dbReference type="Proteomes" id="UP001552299">
    <property type="component" value="Unassembled WGS sequence"/>
</dbReference>
<reference evidence="2 3" key="1">
    <citation type="journal article" date="2024" name="Plant Biotechnol. J.">
        <title>Dendrobium thyrsiflorum genome and its molecular insights into genes involved in important horticultural traits.</title>
        <authorList>
            <person name="Chen B."/>
            <person name="Wang J.Y."/>
            <person name="Zheng P.J."/>
            <person name="Li K.L."/>
            <person name="Liang Y.M."/>
            <person name="Chen X.F."/>
            <person name="Zhang C."/>
            <person name="Zhao X."/>
            <person name="He X."/>
            <person name="Zhang G.Q."/>
            <person name="Liu Z.J."/>
            <person name="Xu Q."/>
        </authorList>
    </citation>
    <scope>NUCLEOTIDE SEQUENCE [LARGE SCALE GENOMIC DNA]</scope>
    <source>
        <strain evidence="2">GZMU011</strain>
    </source>
</reference>
<name>A0ABD0VLR5_DENTH</name>
<accession>A0ABD0VLR5</accession>
<keyword evidence="3" id="KW-1185">Reference proteome</keyword>
<proteinExistence type="predicted"/>
<comment type="caution">
    <text evidence="2">The sequence shown here is derived from an EMBL/GenBank/DDBJ whole genome shotgun (WGS) entry which is preliminary data.</text>
</comment>
<protein>
    <submittedName>
        <fullName evidence="2">Uncharacterized protein</fullName>
    </submittedName>
</protein>
<dbReference type="AlphaFoldDB" id="A0ABD0VLR5"/>
<gene>
    <name evidence="2" type="ORF">M5K25_007602</name>
</gene>
<feature type="region of interest" description="Disordered" evidence="1">
    <location>
        <begin position="1"/>
        <end position="21"/>
    </location>
</feature>
<dbReference type="EMBL" id="JANQDX010000006">
    <property type="protein sequence ID" value="KAL0923541.1"/>
    <property type="molecule type" value="Genomic_DNA"/>
</dbReference>